<evidence type="ECO:0000256" key="6">
    <source>
        <dbReference type="SAM" id="Phobius"/>
    </source>
</evidence>
<accession>A0A9D1R130</accession>
<evidence type="ECO:0000256" key="2">
    <source>
        <dbReference type="ARBA" id="ARBA00022475"/>
    </source>
</evidence>
<feature type="transmembrane region" description="Helical" evidence="6">
    <location>
        <begin position="171"/>
        <end position="193"/>
    </location>
</feature>
<evidence type="ECO:0000313" key="8">
    <source>
        <dbReference type="EMBL" id="HIW79082.1"/>
    </source>
</evidence>
<keyword evidence="5 6" id="KW-0472">Membrane</keyword>
<proteinExistence type="predicted"/>
<keyword evidence="3 6" id="KW-0812">Transmembrane</keyword>
<dbReference type="AlphaFoldDB" id="A0A9D1R130"/>
<feature type="domain" description="EamA" evidence="7">
    <location>
        <begin position="147"/>
        <end position="276"/>
    </location>
</feature>
<sequence length="285" mass="30289">MNIATTSPFFSVALLIVSMLSIQCSASLAKTIFPMIGPEATTALRLTFAALVLLPVMRPWRTRLTRRDWLPIVLYGLSTGIMNMCFYQAISRIPLGVGVALEFTGPLATAMIGSRRIIDFVWIALAVGGLYLLLPLHEFSGNLDPVGVAFALGAGFCWAMYIFFGKRAGNAGGGASVSLGMIVGACAIFPFGLASAGTAMFSPDVLPLALILGIFSSALPYGLEIVALRQLPSQTFGILMSMEPVLAALSGFVFLGERLNAVQWIALVSIIVASVGATLTIRHRR</sequence>
<keyword evidence="2" id="KW-1003">Cell membrane</keyword>
<comment type="caution">
    <text evidence="8">The sequence shown here is derived from an EMBL/GenBank/DDBJ whole genome shotgun (WGS) entry which is preliminary data.</text>
</comment>
<evidence type="ECO:0000256" key="4">
    <source>
        <dbReference type="ARBA" id="ARBA00022989"/>
    </source>
</evidence>
<dbReference type="InterPro" id="IPR037185">
    <property type="entry name" value="EmrE-like"/>
</dbReference>
<feature type="transmembrane region" description="Helical" evidence="6">
    <location>
        <begin position="69"/>
        <end position="89"/>
    </location>
</feature>
<dbReference type="PANTHER" id="PTHR42920">
    <property type="entry name" value="OS03G0707200 PROTEIN-RELATED"/>
    <property type="match status" value="1"/>
</dbReference>
<feature type="transmembrane region" description="Helical" evidence="6">
    <location>
        <begin position="205"/>
        <end position="223"/>
    </location>
</feature>
<dbReference type="Proteomes" id="UP000824264">
    <property type="component" value="Unassembled WGS sequence"/>
</dbReference>
<reference evidence="8" key="1">
    <citation type="journal article" date="2021" name="PeerJ">
        <title>Extensive microbial diversity within the chicken gut microbiome revealed by metagenomics and culture.</title>
        <authorList>
            <person name="Gilroy R."/>
            <person name="Ravi A."/>
            <person name="Getino M."/>
            <person name="Pursley I."/>
            <person name="Horton D.L."/>
            <person name="Alikhan N.F."/>
            <person name="Baker D."/>
            <person name="Gharbi K."/>
            <person name="Hall N."/>
            <person name="Watson M."/>
            <person name="Adriaenssens E.M."/>
            <person name="Foster-Nyarko E."/>
            <person name="Jarju S."/>
            <person name="Secka A."/>
            <person name="Antonio M."/>
            <person name="Oren A."/>
            <person name="Chaudhuri R.R."/>
            <person name="La Ragione R."/>
            <person name="Hildebrand F."/>
            <person name="Pallen M.J."/>
        </authorList>
    </citation>
    <scope>NUCLEOTIDE SEQUENCE</scope>
    <source>
        <strain evidence="8">ChiSxjej5B17-1746</strain>
    </source>
</reference>
<reference evidence="8" key="2">
    <citation type="submission" date="2021-04" db="EMBL/GenBank/DDBJ databases">
        <authorList>
            <person name="Gilroy R."/>
        </authorList>
    </citation>
    <scope>NUCLEOTIDE SEQUENCE</scope>
    <source>
        <strain evidence="8">ChiSxjej5B17-1746</strain>
    </source>
</reference>
<dbReference type="SUPFAM" id="SSF103481">
    <property type="entry name" value="Multidrug resistance efflux transporter EmrE"/>
    <property type="match status" value="2"/>
</dbReference>
<feature type="transmembrane region" description="Helical" evidence="6">
    <location>
        <begin position="235"/>
        <end position="255"/>
    </location>
</feature>
<evidence type="ECO:0000256" key="5">
    <source>
        <dbReference type="ARBA" id="ARBA00023136"/>
    </source>
</evidence>
<name>A0A9D1R130_9BACT</name>
<organism evidence="8 9">
    <name type="scientific">Candidatus Bilophila faecipullorum</name>
    <dbReference type="NCBI Taxonomy" id="2838482"/>
    <lineage>
        <taxon>Bacteria</taxon>
        <taxon>Pseudomonadati</taxon>
        <taxon>Thermodesulfobacteriota</taxon>
        <taxon>Desulfovibrionia</taxon>
        <taxon>Desulfovibrionales</taxon>
        <taxon>Desulfovibrionaceae</taxon>
        <taxon>Bilophila</taxon>
    </lineage>
</organism>
<dbReference type="GO" id="GO:0005886">
    <property type="term" value="C:plasma membrane"/>
    <property type="evidence" value="ECO:0007669"/>
    <property type="project" value="UniProtKB-SubCell"/>
</dbReference>
<feature type="transmembrane region" description="Helical" evidence="6">
    <location>
        <begin position="261"/>
        <end position="281"/>
    </location>
</feature>
<feature type="transmembrane region" description="Helical" evidence="6">
    <location>
        <begin position="117"/>
        <end position="134"/>
    </location>
</feature>
<gene>
    <name evidence="8" type="ORF">H9874_08060</name>
</gene>
<feature type="transmembrane region" description="Helical" evidence="6">
    <location>
        <begin position="146"/>
        <end position="164"/>
    </location>
</feature>
<dbReference type="Pfam" id="PF00892">
    <property type="entry name" value="EamA"/>
    <property type="match status" value="2"/>
</dbReference>
<feature type="transmembrane region" description="Helical" evidence="6">
    <location>
        <begin position="95"/>
        <end position="112"/>
    </location>
</feature>
<keyword evidence="4 6" id="KW-1133">Transmembrane helix</keyword>
<evidence type="ECO:0000256" key="1">
    <source>
        <dbReference type="ARBA" id="ARBA00004651"/>
    </source>
</evidence>
<dbReference type="InterPro" id="IPR051258">
    <property type="entry name" value="Diverse_Substrate_Transporter"/>
</dbReference>
<feature type="domain" description="EamA" evidence="7">
    <location>
        <begin position="12"/>
        <end position="132"/>
    </location>
</feature>
<feature type="transmembrane region" description="Helical" evidence="6">
    <location>
        <begin position="39"/>
        <end position="57"/>
    </location>
</feature>
<evidence type="ECO:0000313" key="9">
    <source>
        <dbReference type="Proteomes" id="UP000824264"/>
    </source>
</evidence>
<dbReference type="PANTHER" id="PTHR42920:SF5">
    <property type="entry name" value="EAMA DOMAIN-CONTAINING PROTEIN"/>
    <property type="match status" value="1"/>
</dbReference>
<dbReference type="InterPro" id="IPR000620">
    <property type="entry name" value="EamA_dom"/>
</dbReference>
<evidence type="ECO:0000256" key="3">
    <source>
        <dbReference type="ARBA" id="ARBA00022692"/>
    </source>
</evidence>
<comment type="subcellular location">
    <subcellularLocation>
        <location evidence="1">Cell membrane</location>
        <topology evidence="1">Multi-pass membrane protein</topology>
    </subcellularLocation>
</comment>
<protein>
    <submittedName>
        <fullName evidence="8">EamA family transporter</fullName>
    </submittedName>
</protein>
<dbReference type="EMBL" id="DXGI01000309">
    <property type="protein sequence ID" value="HIW79082.1"/>
    <property type="molecule type" value="Genomic_DNA"/>
</dbReference>
<evidence type="ECO:0000259" key="7">
    <source>
        <dbReference type="Pfam" id="PF00892"/>
    </source>
</evidence>